<dbReference type="RefSeq" id="WP_289841000.1">
    <property type="nucleotide sequence ID" value="NZ_CATKSH010000008.1"/>
</dbReference>
<dbReference type="EMBL" id="CATKSH010000008">
    <property type="protein sequence ID" value="CAI9120745.1"/>
    <property type="molecule type" value="Genomic_DNA"/>
</dbReference>
<feature type="compositionally biased region" description="Low complexity" evidence="1">
    <location>
        <begin position="793"/>
        <end position="804"/>
    </location>
</feature>
<evidence type="ECO:0000256" key="1">
    <source>
        <dbReference type="SAM" id="MobiDB-lite"/>
    </source>
</evidence>
<dbReference type="Proteomes" id="UP001176960">
    <property type="component" value="Unassembled WGS sequence"/>
</dbReference>
<sequence>MLPTAVVLVPSTALLVRITVAPLDVTRIAARWTPIAIEMGIRPGHPAGRLTWSKVSVQWLPGHRGRSLLIAAEDLRILRQDGSAALQVTHARMALPMVSLMRGRLAPRALEARGGHVALRRFSENDVDLDLPGHRPPHGDKSAFVVDELHRALASDIDVTYASGASAGEARLLVHVDKLDGTRGEAAHNNLLWTGALNAVARAPAGGRIRLTGAARAVMLNGVSGVSWNLDTTPCEPTAFAAFLPVLDRWHAPVTFAVEGVETQGARGGVLRPIDGLAINRLSAAVTLGAGTISQRDAPPLMVMGGKAALNVTPTAPGARAARVVLRQADLTLTSMAGVPTRFSASAEFLLSDLVKPRKIHAIAHAEGTDFEVQALSAIWPVNIMKGARRWATRNIISGHGRGLAVTSVLESSSGWDGLQPTAMYGSLHIDDGTLYWLRPVRPAEHVSADLGFARPDVLRVEVHKGEQRADDAPDAPALRLSNGEILIDNLFGRDQNGTFSLDFDGDVDAYFRLLSVPRLHLLSRTAMPFDQASGPLHARATLKLPLATHIRDEDIRVQVAGAYHDIYLGHLVIGRSVDGLKGTLQATERALDVSASGLLSGVPTTATMHQEFHHNAPNDVIEDVHAVADLDPQSALKARLGPEGLFDGHASLTAHLTRRASRQADLDLSLDMQDASVELPVWRKVRGTPATAGAHIRMQDNHIVTISDMNARGVDLDMTGHAVVARGNVSGVELDGFHIGRSSGDARIMLPVKDGAPFRVNVNAFALDLTPLFQPGQKAGDAPPTAPPPPKTTSGAASSSSGPHSQWILDLRTRQLFFGQNRALGDVTAHLENIDGSLRFATIDCVYPSRTRVQLRPQGRTRHLVMTVQNLGTMLAGTSLFNRIRGGNARLEGTLENATGSGMPPFAGKLTIGAFDFTRPPDAVTAASHLSPFDWSKADSKHFQVEHLDFPLSMRDGKVSIRDGQLGNASLGATIHGSVDLDTTGLDLQGTVVPIFAVNALPGRLPGVGKLFSPEKGGGFLAATFAIGGVADNPLVHINPFSVFLPGVMRTLVE</sequence>
<organism evidence="2 3">
    <name type="scientific">Brytella acorum</name>
    <dbReference type="NCBI Taxonomy" id="2959299"/>
    <lineage>
        <taxon>Bacteria</taxon>
        <taxon>Pseudomonadati</taxon>
        <taxon>Pseudomonadota</taxon>
        <taxon>Alphaproteobacteria</taxon>
        <taxon>Acetobacterales</taxon>
        <taxon>Acetobacteraceae</taxon>
        <taxon>Brytella</taxon>
    </lineage>
</organism>
<evidence type="ECO:0000313" key="3">
    <source>
        <dbReference type="Proteomes" id="UP001176960"/>
    </source>
</evidence>
<evidence type="ECO:0000313" key="2">
    <source>
        <dbReference type="EMBL" id="CAI9120745.1"/>
    </source>
</evidence>
<feature type="region of interest" description="Disordered" evidence="1">
    <location>
        <begin position="777"/>
        <end position="805"/>
    </location>
</feature>
<evidence type="ECO:0008006" key="4">
    <source>
        <dbReference type="Google" id="ProtNLM"/>
    </source>
</evidence>
<gene>
    <name evidence="2" type="ORF">LMG32879_001583</name>
</gene>
<dbReference type="AlphaFoldDB" id="A0AA35V132"/>
<name>A0AA35V132_9PROT</name>
<reference evidence="2" key="1">
    <citation type="submission" date="2023-03" db="EMBL/GenBank/DDBJ databases">
        <authorList>
            <person name="Cleenwerck I."/>
        </authorList>
    </citation>
    <scope>NUCLEOTIDE SEQUENCE</scope>
    <source>
        <strain evidence="2">LMG 32879</strain>
    </source>
</reference>
<accession>A0AA35V132</accession>
<comment type="caution">
    <text evidence="2">The sequence shown here is derived from an EMBL/GenBank/DDBJ whole genome shotgun (WGS) entry which is preliminary data.</text>
</comment>
<protein>
    <recommendedName>
        <fullName evidence="4">AsmA-like C-terminal domain-containing protein</fullName>
    </recommendedName>
</protein>
<keyword evidence="3" id="KW-1185">Reference proteome</keyword>
<proteinExistence type="predicted"/>